<dbReference type="InterPro" id="IPR029058">
    <property type="entry name" value="AB_hydrolase_fold"/>
</dbReference>
<feature type="signal peptide" evidence="8">
    <location>
        <begin position="1"/>
        <end position="20"/>
    </location>
</feature>
<reference evidence="9 10" key="1">
    <citation type="submission" date="2016-05" db="EMBL/GenBank/DDBJ databases">
        <title>Comparative analysis of secretome profiles of manganese(II)-oxidizing ascomycete fungi.</title>
        <authorList>
            <consortium name="DOE Joint Genome Institute"/>
            <person name="Zeiner C.A."/>
            <person name="Purvine S.O."/>
            <person name="Zink E.M."/>
            <person name="Wu S."/>
            <person name="Pasa-Tolic L."/>
            <person name="Chaput D.L."/>
            <person name="Haridas S."/>
            <person name="Grigoriev I.V."/>
            <person name="Santelli C.M."/>
            <person name="Hansel C.M."/>
        </authorList>
    </citation>
    <scope>NUCLEOTIDE SEQUENCE [LARGE SCALE GENOMIC DNA]</scope>
    <source>
        <strain evidence="9 10">AP3s5-JAC2a</strain>
    </source>
</reference>
<dbReference type="STRING" id="1460663.A0A177CZ60"/>
<keyword evidence="6" id="KW-0106">Calcium</keyword>
<dbReference type="GO" id="GO:0030600">
    <property type="term" value="F:feruloyl esterase activity"/>
    <property type="evidence" value="ECO:0007669"/>
    <property type="project" value="UniProtKB-ARBA"/>
</dbReference>
<gene>
    <name evidence="9" type="ORF">CC84DRAFT_1159754</name>
</gene>
<organism evidence="9 10">
    <name type="scientific">Paraphaeosphaeria sporulosa</name>
    <dbReference type="NCBI Taxonomy" id="1460663"/>
    <lineage>
        <taxon>Eukaryota</taxon>
        <taxon>Fungi</taxon>
        <taxon>Dikarya</taxon>
        <taxon>Ascomycota</taxon>
        <taxon>Pezizomycotina</taxon>
        <taxon>Dothideomycetes</taxon>
        <taxon>Pleosporomycetidae</taxon>
        <taxon>Pleosporales</taxon>
        <taxon>Massarineae</taxon>
        <taxon>Didymosphaeriaceae</taxon>
        <taxon>Paraphaeosphaeria</taxon>
    </lineage>
</organism>
<dbReference type="Pfam" id="PF07519">
    <property type="entry name" value="Tannase"/>
    <property type="match status" value="1"/>
</dbReference>
<evidence type="ECO:0000313" key="10">
    <source>
        <dbReference type="Proteomes" id="UP000077069"/>
    </source>
</evidence>
<dbReference type="Proteomes" id="UP000077069">
    <property type="component" value="Unassembled WGS sequence"/>
</dbReference>
<dbReference type="AlphaFoldDB" id="A0A177CZ60"/>
<protein>
    <recommendedName>
        <fullName evidence="8">Carboxylic ester hydrolase</fullName>
        <ecNumber evidence="8">3.1.1.-</ecNumber>
    </recommendedName>
</protein>
<dbReference type="Gene3D" id="3.40.50.1820">
    <property type="entry name" value="alpha/beta hydrolase"/>
    <property type="match status" value="1"/>
</dbReference>
<dbReference type="InParanoid" id="A0A177CZ60"/>
<keyword evidence="2" id="KW-0719">Serine esterase</keyword>
<feature type="chain" id="PRO_5007948993" description="Carboxylic ester hydrolase" evidence="8">
    <location>
        <begin position="21"/>
        <end position="508"/>
    </location>
</feature>
<dbReference type="OrthoDB" id="3039123at2759"/>
<dbReference type="InterPro" id="IPR011118">
    <property type="entry name" value="Tannase/feruloyl_esterase"/>
</dbReference>
<evidence type="ECO:0000256" key="1">
    <source>
        <dbReference type="ARBA" id="ARBA00006249"/>
    </source>
</evidence>
<keyword evidence="5 8" id="KW-0378">Hydrolase</keyword>
<comment type="similarity">
    <text evidence="1 8">Belongs to the tannase family.</text>
</comment>
<evidence type="ECO:0000256" key="3">
    <source>
        <dbReference type="ARBA" id="ARBA00022723"/>
    </source>
</evidence>
<dbReference type="EMBL" id="KV441548">
    <property type="protein sequence ID" value="OAG12431.1"/>
    <property type="molecule type" value="Genomic_DNA"/>
</dbReference>
<sequence length="508" mass="55052">MLRPSLQSILDVALLTRVAATASSCRTDSLPTPTLLGGSILSIEAAQVNSATISSSSIDFCNVSVIYTHPGQNDRINVSLWLPNTWNGRFQGVGGGGWTTNADFGDMVSAVSQGYAAATTNGGHTAITNTSSWAMLSPGNVNLYLLQDFASVSLNDMTIISKQLTEAYYGKPISRSYWNGCSTGGRQGLMMAQRYPDAYDGILAEAPAINWAEFIVAEFWPQRVMHEMEYFPNQCELSAITSAAVEACDELDGLEDGIIGMIGLCDFDPRSAVGKAYTCGDLASHVTEEAATIVQTIWTGARDAYGRFQWYGFPRGTPLNGLANTTCSSNGTCIGVPFAISKDWHQIFLKRDPNFDPYSMTQAEWDAAFHASVNQYTSIIGTSDPDLTQFKNAGGKMITWHGMADQLIFYNGTVDYYERVLEADPGAKEYYRFYAAPGVGHCRGGVGAVPTDPLAQLVKWVEEGEVPTTLTANRTVEGRRWEQGLCAYPLSSKYIGGDPASASSFRCE</sequence>
<evidence type="ECO:0000256" key="8">
    <source>
        <dbReference type="RuleBase" id="RU361238"/>
    </source>
</evidence>
<evidence type="ECO:0000313" key="9">
    <source>
        <dbReference type="EMBL" id="OAG12431.1"/>
    </source>
</evidence>
<name>A0A177CZ60_9PLEO</name>
<keyword evidence="4 8" id="KW-0732">Signal</keyword>
<dbReference type="GeneID" id="28760805"/>
<dbReference type="PANTHER" id="PTHR33938:SF8">
    <property type="entry name" value="CARBOXYLIC ESTER HYDROLASE"/>
    <property type="match status" value="1"/>
</dbReference>
<evidence type="ECO:0000256" key="5">
    <source>
        <dbReference type="ARBA" id="ARBA00022801"/>
    </source>
</evidence>
<dbReference type="SUPFAM" id="SSF53474">
    <property type="entry name" value="alpha/beta-Hydrolases"/>
    <property type="match status" value="1"/>
</dbReference>
<dbReference type="RefSeq" id="XP_018042796.1">
    <property type="nucleotide sequence ID" value="XM_018177319.1"/>
</dbReference>
<accession>A0A177CZ60</accession>
<evidence type="ECO:0000256" key="7">
    <source>
        <dbReference type="ARBA" id="ARBA00023157"/>
    </source>
</evidence>
<keyword evidence="3" id="KW-0479">Metal-binding</keyword>
<keyword evidence="10" id="KW-1185">Reference proteome</keyword>
<dbReference type="GO" id="GO:0046872">
    <property type="term" value="F:metal ion binding"/>
    <property type="evidence" value="ECO:0007669"/>
    <property type="project" value="UniProtKB-KW"/>
</dbReference>
<evidence type="ECO:0000256" key="2">
    <source>
        <dbReference type="ARBA" id="ARBA00022487"/>
    </source>
</evidence>
<keyword evidence="7" id="KW-1015">Disulfide bond</keyword>
<evidence type="ECO:0000256" key="4">
    <source>
        <dbReference type="ARBA" id="ARBA00022729"/>
    </source>
</evidence>
<proteinExistence type="inferred from homology"/>
<evidence type="ECO:0000256" key="6">
    <source>
        <dbReference type="ARBA" id="ARBA00022837"/>
    </source>
</evidence>
<dbReference type="EC" id="3.1.1.-" evidence="8"/>
<dbReference type="PANTHER" id="PTHR33938">
    <property type="entry name" value="FERULOYL ESTERASE B-RELATED"/>
    <property type="match status" value="1"/>
</dbReference>